<sequence length="41" mass="4808">GEVTIIRDSEVDVYREIHKAGREPMPLVFRVPHEEDFQSIL</sequence>
<dbReference type="EMBL" id="BARU01027324">
    <property type="protein sequence ID" value="GAH72962.1"/>
    <property type="molecule type" value="Genomic_DNA"/>
</dbReference>
<organism evidence="1">
    <name type="scientific">marine sediment metagenome</name>
    <dbReference type="NCBI Taxonomy" id="412755"/>
    <lineage>
        <taxon>unclassified sequences</taxon>
        <taxon>metagenomes</taxon>
        <taxon>ecological metagenomes</taxon>
    </lineage>
</organism>
<feature type="non-terminal residue" evidence="1">
    <location>
        <position position="1"/>
    </location>
</feature>
<accession>X1HU47</accession>
<comment type="caution">
    <text evidence="1">The sequence shown here is derived from an EMBL/GenBank/DDBJ whole genome shotgun (WGS) entry which is preliminary data.</text>
</comment>
<gene>
    <name evidence="1" type="ORF">S03H2_43752</name>
</gene>
<name>X1HU47_9ZZZZ</name>
<proteinExistence type="predicted"/>
<evidence type="ECO:0000313" key="1">
    <source>
        <dbReference type="EMBL" id="GAH72962.1"/>
    </source>
</evidence>
<evidence type="ECO:0008006" key="2">
    <source>
        <dbReference type="Google" id="ProtNLM"/>
    </source>
</evidence>
<protein>
    <recommendedName>
        <fullName evidence="2">DUF5678 domain-containing protein</fullName>
    </recommendedName>
</protein>
<reference evidence="1" key="1">
    <citation type="journal article" date="2014" name="Front. Microbiol.">
        <title>High frequency of phylogenetically diverse reductive dehalogenase-homologous genes in deep subseafloor sedimentary metagenomes.</title>
        <authorList>
            <person name="Kawai M."/>
            <person name="Futagami T."/>
            <person name="Toyoda A."/>
            <person name="Takaki Y."/>
            <person name="Nishi S."/>
            <person name="Hori S."/>
            <person name="Arai W."/>
            <person name="Tsubouchi T."/>
            <person name="Morono Y."/>
            <person name="Uchiyama I."/>
            <person name="Ito T."/>
            <person name="Fujiyama A."/>
            <person name="Inagaki F."/>
            <person name="Takami H."/>
        </authorList>
    </citation>
    <scope>NUCLEOTIDE SEQUENCE</scope>
    <source>
        <strain evidence="1">Expedition CK06-06</strain>
    </source>
</reference>
<dbReference type="AlphaFoldDB" id="X1HU47"/>